<dbReference type="SUPFAM" id="SSF52047">
    <property type="entry name" value="RNI-like"/>
    <property type="match status" value="1"/>
</dbReference>
<dbReference type="InterPro" id="IPR001810">
    <property type="entry name" value="F-box_dom"/>
</dbReference>
<accession>A0A815QWX5</accession>
<dbReference type="AlphaFoldDB" id="A0A815QWX5"/>
<dbReference type="PROSITE" id="PS50181">
    <property type="entry name" value="FBOX"/>
    <property type="match status" value="1"/>
</dbReference>
<organism evidence="2 3">
    <name type="scientific">Adineta steineri</name>
    <dbReference type="NCBI Taxonomy" id="433720"/>
    <lineage>
        <taxon>Eukaryota</taxon>
        <taxon>Metazoa</taxon>
        <taxon>Spiralia</taxon>
        <taxon>Gnathifera</taxon>
        <taxon>Rotifera</taxon>
        <taxon>Eurotatoria</taxon>
        <taxon>Bdelloidea</taxon>
        <taxon>Adinetida</taxon>
        <taxon>Adinetidae</taxon>
        <taxon>Adineta</taxon>
    </lineage>
</organism>
<evidence type="ECO:0000313" key="3">
    <source>
        <dbReference type="Proteomes" id="UP000663891"/>
    </source>
</evidence>
<dbReference type="Proteomes" id="UP000663891">
    <property type="component" value="Unassembled WGS sequence"/>
</dbReference>
<evidence type="ECO:0000313" key="2">
    <source>
        <dbReference type="EMBL" id="CAF1468087.1"/>
    </source>
</evidence>
<dbReference type="OrthoDB" id="10693775at2759"/>
<dbReference type="Gene3D" id="3.80.10.10">
    <property type="entry name" value="Ribonuclease Inhibitor"/>
    <property type="match status" value="1"/>
</dbReference>
<comment type="caution">
    <text evidence="2">The sequence shown here is derived from an EMBL/GenBank/DDBJ whole genome shotgun (WGS) entry which is preliminary data.</text>
</comment>
<feature type="domain" description="F-box" evidence="1">
    <location>
        <begin position="1"/>
        <end position="58"/>
    </location>
</feature>
<proteinExistence type="predicted"/>
<dbReference type="EMBL" id="CAJNON010001511">
    <property type="protein sequence ID" value="CAF1468087.1"/>
    <property type="molecule type" value="Genomic_DNA"/>
</dbReference>
<sequence length="284" mass="34021">MQFEQLPNKILIECFQYLNAPDIFHSFDRLNYRLYILIRNIDLHLNCEQVKKSSFNEFCQTIRLNPEIKRNIIYLKLSNIDLRGQIESFFSLFALKIFINLRSLSFIDMHHDDTKQNYHTEQEREHEQVSSMLTLLPNLYRFYAPEWKLEAQAISKSKIQVLSLWKYDLTFLCEISSVISLRIRFCTARELRAILNYTPMLKYIKIDRFSEYDMLYNIYYSMQDDNNVDYKSDFSKICAVRLKQLHLDDSETSFQIIEQLLKCCPNLKIFSIFAKNARNMIDAN</sequence>
<name>A0A815QWX5_9BILA</name>
<gene>
    <name evidence="2" type="ORF">VCS650_LOCUS40444</name>
</gene>
<dbReference type="InterPro" id="IPR032675">
    <property type="entry name" value="LRR_dom_sf"/>
</dbReference>
<evidence type="ECO:0000259" key="1">
    <source>
        <dbReference type="PROSITE" id="PS50181"/>
    </source>
</evidence>
<reference evidence="2" key="1">
    <citation type="submission" date="2021-02" db="EMBL/GenBank/DDBJ databases">
        <authorList>
            <person name="Nowell W R."/>
        </authorList>
    </citation>
    <scope>NUCLEOTIDE SEQUENCE</scope>
</reference>
<protein>
    <recommendedName>
        <fullName evidence="1">F-box domain-containing protein</fullName>
    </recommendedName>
</protein>